<evidence type="ECO:0000256" key="1">
    <source>
        <dbReference type="SAM" id="MobiDB-lite"/>
    </source>
</evidence>
<accession>A0A1J7IKA9</accession>
<dbReference type="STRING" id="1408157.A0A1J7IKA9"/>
<dbReference type="InParanoid" id="A0A1J7IKA9"/>
<keyword evidence="5" id="KW-1185">Reference proteome</keyword>
<feature type="transmembrane region" description="Helical" evidence="2">
    <location>
        <begin position="485"/>
        <end position="509"/>
    </location>
</feature>
<feature type="region of interest" description="Disordered" evidence="1">
    <location>
        <begin position="577"/>
        <end position="624"/>
    </location>
</feature>
<dbReference type="AlphaFoldDB" id="A0A1J7IKA9"/>
<organism evidence="4 5">
    <name type="scientific">Coniochaeta ligniaria NRRL 30616</name>
    <dbReference type="NCBI Taxonomy" id="1408157"/>
    <lineage>
        <taxon>Eukaryota</taxon>
        <taxon>Fungi</taxon>
        <taxon>Dikarya</taxon>
        <taxon>Ascomycota</taxon>
        <taxon>Pezizomycotina</taxon>
        <taxon>Sordariomycetes</taxon>
        <taxon>Sordariomycetidae</taxon>
        <taxon>Coniochaetales</taxon>
        <taxon>Coniochaetaceae</taxon>
        <taxon>Coniochaeta</taxon>
    </lineage>
</organism>
<reference evidence="4 5" key="1">
    <citation type="submission" date="2016-10" db="EMBL/GenBank/DDBJ databases">
        <title>Draft genome sequence of Coniochaeta ligniaria NRRL30616, a lignocellulolytic fungus for bioabatement of inhibitors in plant biomass hydrolysates.</title>
        <authorList>
            <consortium name="DOE Joint Genome Institute"/>
            <person name="Jimenez D.J."/>
            <person name="Hector R.E."/>
            <person name="Riley R."/>
            <person name="Sun H."/>
            <person name="Grigoriev I.V."/>
            <person name="Van Elsas J.D."/>
            <person name="Nichols N.N."/>
        </authorList>
    </citation>
    <scope>NUCLEOTIDE SEQUENCE [LARGE SCALE GENOMIC DNA]</scope>
    <source>
        <strain evidence="4 5">NRRL 30616</strain>
    </source>
</reference>
<evidence type="ECO:0000313" key="4">
    <source>
        <dbReference type="EMBL" id="OIW27910.1"/>
    </source>
</evidence>
<feature type="region of interest" description="Disordered" evidence="1">
    <location>
        <begin position="119"/>
        <end position="139"/>
    </location>
</feature>
<sequence>MGHTNSISRAPRAQIHTHILTILFISSTRVLAACSPEPIFLPLDNCTINLPNQPTIHSWGAPISVSSSESSDTLQYLCGVPSTVLNTTFYTTSLLCSDDNIRAQNLTYAQCLSRRGGGLGVDSSGQPSGPDALQTTSTSGLADSDAGWVTIMKPDDPFPAAVLATLHLHGRDMITTAGGLIESGNNHTTTHVSLGDHSALLSALASAGRIAARSFSFDAGSQSHSAPRAGGLVLGGWDDGARAGTEVHFDMAEYKENHQLNGKRTCPLQVTIASMVLRPAGGDGSTDYNLGIEPAHPQQACLEMYDNYPRLPASVINSLKDGFAAFTGSTEQPVRYAATSPAAPPSNDALARQLEDIYIPEPGLIYTHNNLTASFNGSLVIMLADNNFTVEIPVEELCNPVRGIARDGTRVVNGNFTELAVYQDPAPEDAAVLGKVFLSRAYLYVDYDKGEFTLTQSASSGRTILVATGDDGTSCAGGGSGWSRVTIALVAVVAVLGLALLGILACFLIRRRRSDRAITWPWRRERKAQGEPRTGVNGRPREDHPEGAQAAPVSAPMPVPERSGIPLADITPVRSEPTVLPHPAVQPRSLSEDTGDSRFRPYRIGRGTWNHPMGQDFHPRGPTT</sequence>
<feature type="region of interest" description="Disordered" evidence="1">
    <location>
        <begin position="526"/>
        <end position="558"/>
    </location>
</feature>
<evidence type="ECO:0000256" key="3">
    <source>
        <dbReference type="SAM" id="SignalP"/>
    </source>
</evidence>
<keyword evidence="2" id="KW-1133">Transmembrane helix</keyword>
<keyword evidence="3" id="KW-0732">Signal</keyword>
<dbReference type="Gene3D" id="2.40.70.10">
    <property type="entry name" value="Acid Proteases"/>
    <property type="match status" value="1"/>
</dbReference>
<feature type="compositionally biased region" description="Polar residues" evidence="1">
    <location>
        <begin position="123"/>
        <end position="139"/>
    </location>
</feature>
<protein>
    <recommendedName>
        <fullName evidence="6">Peptidase A1 domain-containing protein</fullName>
    </recommendedName>
</protein>
<feature type="signal peptide" evidence="3">
    <location>
        <begin position="1"/>
        <end position="32"/>
    </location>
</feature>
<evidence type="ECO:0008006" key="6">
    <source>
        <dbReference type="Google" id="ProtNLM"/>
    </source>
</evidence>
<dbReference type="OrthoDB" id="5361565at2759"/>
<evidence type="ECO:0000256" key="2">
    <source>
        <dbReference type="SAM" id="Phobius"/>
    </source>
</evidence>
<name>A0A1J7IKA9_9PEZI</name>
<dbReference type="Proteomes" id="UP000182658">
    <property type="component" value="Unassembled WGS sequence"/>
</dbReference>
<evidence type="ECO:0000313" key="5">
    <source>
        <dbReference type="Proteomes" id="UP000182658"/>
    </source>
</evidence>
<keyword evidence="2" id="KW-0472">Membrane</keyword>
<dbReference type="SUPFAM" id="SSF50630">
    <property type="entry name" value="Acid proteases"/>
    <property type="match status" value="1"/>
</dbReference>
<gene>
    <name evidence="4" type="ORF">CONLIGDRAFT_454163</name>
</gene>
<dbReference type="EMBL" id="KV875099">
    <property type="protein sequence ID" value="OIW27910.1"/>
    <property type="molecule type" value="Genomic_DNA"/>
</dbReference>
<dbReference type="InterPro" id="IPR021109">
    <property type="entry name" value="Peptidase_aspartic_dom_sf"/>
</dbReference>
<proteinExistence type="predicted"/>
<feature type="chain" id="PRO_5012769223" description="Peptidase A1 domain-containing protein" evidence="3">
    <location>
        <begin position="33"/>
        <end position="624"/>
    </location>
</feature>
<keyword evidence="2" id="KW-0812">Transmembrane</keyword>